<proteinExistence type="predicted"/>
<evidence type="ECO:0000256" key="3">
    <source>
        <dbReference type="ARBA" id="ARBA00022737"/>
    </source>
</evidence>
<reference evidence="8" key="1">
    <citation type="submission" date="2021-02" db="EMBL/GenBank/DDBJ databases">
        <authorList>
            <person name="Nowell W R."/>
        </authorList>
    </citation>
    <scope>NUCLEOTIDE SEQUENCE</scope>
    <source>
        <strain evidence="8">Ploen Becks lab</strain>
    </source>
</reference>
<accession>A0A814CRU8</accession>
<feature type="disulfide bond" evidence="5">
    <location>
        <begin position="494"/>
        <end position="503"/>
    </location>
</feature>
<feature type="disulfide bond" evidence="5">
    <location>
        <begin position="472"/>
        <end position="482"/>
    </location>
</feature>
<dbReference type="Gene3D" id="2.60.120.260">
    <property type="entry name" value="Galactose-binding domain-like"/>
    <property type="match status" value="1"/>
</dbReference>
<keyword evidence="6" id="KW-0812">Transmembrane</keyword>
<keyword evidence="4 5" id="KW-1015">Disulfide bond</keyword>
<dbReference type="PROSITE" id="PS50026">
    <property type="entry name" value="EGF_3"/>
    <property type="match status" value="3"/>
</dbReference>
<dbReference type="EMBL" id="CAJNOC010002636">
    <property type="protein sequence ID" value="CAF0944114.1"/>
    <property type="molecule type" value="Genomic_DNA"/>
</dbReference>
<dbReference type="OrthoDB" id="6130531at2759"/>
<dbReference type="GO" id="GO:0032991">
    <property type="term" value="C:protein-containing complex"/>
    <property type="evidence" value="ECO:0007669"/>
    <property type="project" value="TreeGrafter"/>
</dbReference>
<dbReference type="InterPro" id="IPR036322">
    <property type="entry name" value="WD40_repeat_dom_sf"/>
</dbReference>
<evidence type="ECO:0000256" key="2">
    <source>
        <dbReference type="ARBA" id="ARBA00022729"/>
    </source>
</evidence>
<keyword evidence="3" id="KW-0677">Repeat</keyword>
<dbReference type="GO" id="GO:0045197">
    <property type="term" value="P:establishment or maintenance of epithelial cell apical/basal polarity"/>
    <property type="evidence" value="ECO:0007669"/>
    <property type="project" value="TreeGrafter"/>
</dbReference>
<comment type="caution">
    <text evidence="8">The sequence shown here is derived from an EMBL/GenBank/DDBJ whole genome shotgun (WGS) entry which is preliminary data.</text>
</comment>
<feature type="domain" description="EGF-like" evidence="7">
    <location>
        <begin position="506"/>
        <end position="550"/>
    </location>
</feature>
<evidence type="ECO:0000256" key="6">
    <source>
        <dbReference type="SAM" id="Phobius"/>
    </source>
</evidence>
<dbReference type="GO" id="GO:0005886">
    <property type="term" value="C:plasma membrane"/>
    <property type="evidence" value="ECO:0007669"/>
    <property type="project" value="TreeGrafter"/>
</dbReference>
<feature type="domain" description="EGF-like" evidence="7">
    <location>
        <begin position="468"/>
        <end position="504"/>
    </location>
</feature>
<gene>
    <name evidence="8" type="ORF">OXX778_LOCUS13587</name>
</gene>
<feature type="disulfide bond" evidence="5">
    <location>
        <begin position="515"/>
        <end position="532"/>
    </location>
</feature>
<organism evidence="8 9">
    <name type="scientific">Brachionus calyciflorus</name>
    <dbReference type="NCBI Taxonomy" id="104777"/>
    <lineage>
        <taxon>Eukaryota</taxon>
        <taxon>Metazoa</taxon>
        <taxon>Spiralia</taxon>
        <taxon>Gnathifera</taxon>
        <taxon>Rotifera</taxon>
        <taxon>Eurotatoria</taxon>
        <taxon>Monogononta</taxon>
        <taxon>Pseudotrocha</taxon>
        <taxon>Ploima</taxon>
        <taxon>Brachionidae</taxon>
        <taxon>Brachionus</taxon>
    </lineage>
</organism>
<dbReference type="SUPFAM" id="SSF57196">
    <property type="entry name" value="EGF/Laminin"/>
    <property type="match status" value="2"/>
</dbReference>
<keyword evidence="2" id="KW-0732">Signal</keyword>
<dbReference type="InterPro" id="IPR000742">
    <property type="entry name" value="EGF"/>
</dbReference>
<keyword evidence="9" id="KW-1185">Reference proteome</keyword>
<dbReference type="SMART" id="SM00181">
    <property type="entry name" value="EGF"/>
    <property type="match status" value="3"/>
</dbReference>
<dbReference type="Gene3D" id="2.10.25.10">
    <property type="entry name" value="Laminin"/>
    <property type="match status" value="2"/>
</dbReference>
<protein>
    <recommendedName>
        <fullName evidence="7">EGF-like domain-containing protein</fullName>
    </recommendedName>
</protein>
<dbReference type="AlphaFoldDB" id="A0A814CRU8"/>
<feature type="transmembrane region" description="Helical" evidence="6">
    <location>
        <begin position="606"/>
        <end position="629"/>
    </location>
</feature>
<dbReference type="GO" id="GO:0007157">
    <property type="term" value="P:heterophilic cell-cell adhesion via plasma membrane cell adhesion molecules"/>
    <property type="evidence" value="ECO:0007669"/>
    <property type="project" value="TreeGrafter"/>
</dbReference>
<keyword evidence="1 5" id="KW-0245">EGF-like domain</keyword>
<dbReference type="InterPro" id="IPR051022">
    <property type="entry name" value="Notch_Cell-Fate_Det"/>
</dbReference>
<dbReference type="PANTHER" id="PTHR24049">
    <property type="entry name" value="CRUMBS FAMILY MEMBER"/>
    <property type="match status" value="1"/>
</dbReference>
<sequence length="647" mass="73700">MSSSQCLAIGFNESHIGLFTQTNAYLKQITNHKIISVDYDQENSVFLTASQNQTISITSILNKNMTIFSTNYSINFILSLNMTHYLISDNLNNFVIYDFLNGTFYPIFKPVGFNYGSTSFLRLLKEDKLVLIGTVDKKILVFDLRTNNFKVNFMNSVAKSLDFLNRSFIVCQCSSESICVFKLEFDNSFTQLIIGKFNVSIDIFSIKIVNDSFILFGMEITNYHPLCFWDLKKGALKYFETGNKILYIETFGIDLVIFGQLNRYLNVLNTTGLFLNQVLTPLSVYAVKFIEKCNSTLLDNYLPRENISWSYLSNNSLKNFMIFNTTKLEITNNNFVSTSISTNTTERQDSSNMNIIQTSKASFDSDNSMITVESTLETKTFSDKTNEKKITENPLLSTLITTKTTEKQDSTNMNIDQTSIINVFLSTFKSSHETLSKFTTGSTIQEIQAIFNGQNIKALTNLMTNNIEMNDCLKNCSGNGKCKLINNIKYGCECNENYAGSSCELNILPCWSDPCKNNGSCINNLNNRTYTCECFRPIKEIILFYGQNCELKKDVCENETCSNNGKCNDIENKAECKCFSKYFGERCENESNEMKAIKTTIKITSIMAIIVLTFFSLTLIFFDVTNIFFCKIPKSKKSKSKIYKKRK</sequence>
<evidence type="ECO:0000313" key="8">
    <source>
        <dbReference type="EMBL" id="CAF0944114.1"/>
    </source>
</evidence>
<evidence type="ECO:0000256" key="1">
    <source>
        <dbReference type="ARBA" id="ARBA00022536"/>
    </source>
</evidence>
<keyword evidence="6" id="KW-1133">Transmembrane helix</keyword>
<dbReference type="PROSITE" id="PS00022">
    <property type="entry name" value="EGF_1"/>
    <property type="match status" value="2"/>
</dbReference>
<dbReference type="InterPro" id="IPR015943">
    <property type="entry name" value="WD40/YVTN_repeat-like_dom_sf"/>
</dbReference>
<evidence type="ECO:0000256" key="4">
    <source>
        <dbReference type="ARBA" id="ARBA00023157"/>
    </source>
</evidence>
<dbReference type="CDD" id="cd00054">
    <property type="entry name" value="EGF_CA"/>
    <property type="match status" value="2"/>
</dbReference>
<comment type="caution">
    <text evidence="5">Lacks conserved residue(s) required for the propagation of feature annotation.</text>
</comment>
<feature type="domain" description="EGF-like" evidence="7">
    <location>
        <begin position="552"/>
        <end position="588"/>
    </location>
</feature>
<feature type="disulfide bond" evidence="5">
    <location>
        <begin position="578"/>
        <end position="587"/>
    </location>
</feature>
<keyword evidence="6" id="KW-0472">Membrane</keyword>
<dbReference type="PANTHER" id="PTHR24049:SF22">
    <property type="entry name" value="DROSOPHILA CRUMBS HOMOLOG"/>
    <property type="match status" value="1"/>
</dbReference>
<dbReference type="Gene3D" id="2.130.10.10">
    <property type="entry name" value="YVTN repeat-like/Quinoprotein amine dehydrogenase"/>
    <property type="match status" value="1"/>
</dbReference>
<name>A0A814CRU8_9BILA</name>
<dbReference type="SUPFAM" id="SSF50978">
    <property type="entry name" value="WD40 repeat-like"/>
    <property type="match status" value="1"/>
</dbReference>
<evidence type="ECO:0000256" key="5">
    <source>
        <dbReference type="PROSITE-ProRule" id="PRU00076"/>
    </source>
</evidence>
<dbReference type="Proteomes" id="UP000663879">
    <property type="component" value="Unassembled WGS sequence"/>
</dbReference>
<evidence type="ECO:0000259" key="7">
    <source>
        <dbReference type="PROSITE" id="PS50026"/>
    </source>
</evidence>
<evidence type="ECO:0000313" key="9">
    <source>
        <dbReference type="Proteomes" id="UP000663879"/>
    </source>
</evidence>